<dbReference type="PRINTS" id="PR00412">
    <property type="entry name" value="EPOXHYDRLASE"/>
</dbReference>
<comment type="caution">
    <text evidence="5">The sequence shown here is derived from an EMBL/GenBank/DDBJ whole genome shotgun (WGS) entry which is preliminary data.</text>
</comment>
<accession>A0A4S4LYK9</accession>
<keyword evidence="3" id="KW-0732">Signal</keyword>
<proteinExistence type="inferred from homology"/>
<dbReference type="GO" id="GO:0016787">
    <property type="term" value="F:hydrolase activity"/>
    <property type="evidence" value="ECO:0007669"/>
    <property type="project" value="UniProtKB-KW"/>
</dbReference>
<dbReference type="EMBL" id="SGPL01000105">
    <property type="protein sequence ID" value="THH17595.1"/>
    <property type="molecule type" value="Genomic_DNA"/>
</dbReference>
<dbReference type="OrthoDB" id="408373at2759"/>
<dbReference type="InterPro" id="IPR000639">
    <property type="entry name" value="Epox_hydrolase-like"/>
</dbReference>
<evidence type="ECO:0000259" key="4">
    <source>
        <dbReference type="Pfam" id="PF00561"/>
    </source>
</evidence>
<evidence type="ECO:0000313" key="6">
    <source>
        <dbReference type="Proteomes" id="UP000310158"/>
    </source>
</evidence>
<keyword evidence="1" id="KW-0378">Hydrolase</keyword>
<dbReference type="Pfam" id="PF00561">
    <property type="entry name" value="Abhydrolase_1"/>
    <property type="match status" value="1"/>
</dbReference>
<dbReference type="InterPro" id="IPR029058">
    <property type="entry name" value="AB_hydrolase_fold"/>
</dbReference>
<evidence type="ECO:0000313" key="5">
    <source>
        <dbReference type="EMBL" id="THH17595.1"/>
    </source>
</evidence>
<keyword evidence="6" id="KW-1185">Reference proteome</keyword>
<evidence type="ECO:0000256" key="2">
    <source>
        <dbReference type="ARBA" id="ARBA00038334"/>
    </source>
</evidence>
<comment type="similarity">
    <text evidence="2">Belongs to the AB hydrolase superfamily. Epoxide hydrolase family.</text>
</comment>
<name>A0A4S4LYK9_9AGAM</name>
<feature type="signal peptide" evidence="3">
    <location>
        <begin position="1"/>
        <end position="20"/>
    </location>
</feature>
<gene>
    <name evidence="5" type="ORF">EW146_g3260</name>
</gene>
<dbReference type="InterPro" id="IPR000073">
    <property type="entry name" value="AB_hydrolase_1"/>
</dbReference>
<sequence length="371" mass="41735">MIGTNILLLLSLLLGAGASASDNFNPRDYPKQVAACKAVNRAEGKDVDIEIHYVDINPKAEKTLLMVHGWPSLWSSWKYQIQEFKFCTAKNDYRLLIPDLRGFGSSTHPGDVKSSGNMADMVSDMICVLDNAKVETAICVGHDWGAQICYEAGRTRPDVFEAVVGVAIPYIPAAGPFMPTEALLEHLPRLSYQLFFDKKTSDAVDELAKDIRRTLRGTLRTADSAPPDAFLTHTDSFLKGWDDTEEIDPIPFFSPDEEDYWVEQYGIQAFKNTLQFYTDENRHASWKIANEQGNHSIPQPVLSVLPTKDPVADWVLAAKLLRSADYLPNLTTETLHGAHWVHMENPVEFNKIMRAWLDGLSDHKERSRDEL</sequence>
<protein>
    <recommendedName>
        <fullName evidence="4">AB hydrolase-1 domain-containing protein</fullName>
    </recommendedName>
</protein>
<dbReference type="Proteomes" id="UP000310158">
    <property type="component" value="Unassembled WGS sequence"/>
</dbReference>
<feature type="chain" id="PRO_5020397467" description="AB hydrolase-1 domain-containing protein" evidence="3">
    <location>
        <begin position="21"/>
        <end position="371"/>
    </location>
</feature>
<dbReference type="SUPFAM" id="SSF53474">
    <property type="entry name" value="alpha/beta-Hydrolases"/>
    <property type="match status" value="1"/>
</dbReference>
<dbReference type="PANTHER" id="PTHR43329">
    <property type="entry name" value="EPOXIDE HYDROLASE"/>
    <property type="match status" value="1"/>
</dbReference>
<dbReference type="Gene3D" id="3.40.50.1820">
    <property type="entry name" value="alpha/beta hydrolase"/>
    <property type="match status" value="1"/>
</dbReference>
<dbReference type="AlphaFoldDB" id="A0A4S4LYK9"/>
<feature type="domain" description="AB hydrolase-1" evidence="4">
    <location>
        <begin position="63"/>
        <end position="346"/>
    </location>
</feature>
<organism evidence="5 6">
    <name type="scientific">Bondarzewia mesenterica</name>
    <dbReference type="NCBI Taxonomy" id="1095465"/>
    <lineage>
        <taxon>Eukaryota</taxon>
        <taxon>Fungi</taxon>
        <taxon>Dikarya</taxon>
        <taxon>Basidiomycota</taxon>
        <taxon>Agaricomycotina</taxon>
        <taxon>Agaricomycetes</taxon>
        <taxon>Russulales</taxon>
        <taxon>Bondarzewiaceae</taxon>
        <taxon>Bondarzewia</taxon>
    </lineage>
</organism>
<evidence type="ECO:0000256" key="3">
    <source>
        <dbReference type="SAM" id="SignalP"/>
    </source>
</evidence>
<evidence type="ECO:0000256" key="1">
    <source>
        <dbReference type="ARBA" id="ARBA00022801"/>
    </source>
</evidence>
<reference evidence="5 6" key="1">
    <citation type="submission" date="2019-02" db="EMBL/GenBank/DDBJ databases">
        <title>Genome sequencing of the rare red list fungi Bondarzewia mesenterica.</title>
        <authorList>
            <person name="Buettner E."/>
            <person name="Kellner H."/>
        </authorList>
    </citation>
    <scope>NUCLEOTIDE SEQUENCE [LARGE SCALE GENOMIC DNA]</scope>
    <source>
        <strain evidence="5 6">DSM 108281</strain>
    </source>
</reference>